<proteinExistence type="inferred from homology"/>
<keyword evidence="12" id="KW-1185">Reference proteome</keyword>
<dbReference type="SUPFAM" id="SSF50978">
    <property type="entry name" value="WD40 repeat-like"/>
    <property type="match status" value="1"/>
</dbReference>
<keyword evidence="2" id="KW-0698">rRNA processing</keyword>
<dbReference type="OrthoDB" id="1935146at2759"/>
<comment type="similarity">
    <text evidence="6">Belongs to the WD repeat UTP18 family.</text>
</comment>
<evidence type="ECO:0000256" key="3">
    <source>
        <dbReference type="ARBA" id="ARBA00022574"/>
    </source>
</evidence>
<name>A0A026W5K4_OOCBI</name>
<dbReference type="InterPro" id="IPR036322">
    <property type="entry name" value="WD40_repeat_dom_sf"/>
</dbReference>
<evidence type="ECO:0000313" key="9">
    <source>
        <dbReference type="EMBL" id="EZA50314.1"/>
    </source>
</evidence>
<accession>A0A026W5K4</accession>
<dbReference type="SMART" id="SM00320">
    <property type="entry name" value="WD40"/>
    <property type="match status" value="4"/>
</dbReference>
<dbReference type="STRING" id="2015173.A0A026W5K4"/>
<evidence type="ECO:0000256" key="8">
    <source>
        <dbReference type="SAM" id="MobiDB-lite"/>
    </source>
</evidence>
<keyword evidence="3 7" id="KW-0853">WD repeat</keyword>
<feature type="compositionally biased region" description="Basic and acidic residues" evidence="8">
    <location>
        <begin position="91"/>
        <end position="121"/>
    </location>
</feature>
<dbReference type="InterPro" id="IPR015943">
    <property type="entry name" value="WD40/YVTN_repeat-like_dom_sf"/>
</dbReference>
<evidence type="ECO:0000313" key="10">
    <source>
        <dbReference type="EMBL" id="RLU15197.1"/>
    </source>
</evidence>
<feature type="region of interest" description="Disordered" evidence="8">
    <location>
        <begin position="1"/>
        <end position="39"/>
    </location>
</feature>
<reference evidence="10 13" key="2">
    <citation type="journal article" date="2018" name="Genome Res.">
        <title>The genomic architecture and molecular evolution of ant odorant receptors.</title>
        <authorList>
            <person name="McKenzie S.K."/>
            <person name="Kronauer D.J.C."/>
        </authorList>
    </citation>
    <scope>NUCLEOTIDE SEQUENCE [LARGE SCALE GENOMIC DNA]</scope>
    <source>
        <strain evidence="10">Clonal line C1</strain>
    </source>
</reference>
<evidence type="ECO:0000313" key="11">
    <source>
        <dbReference type="EMBL" id="RLU15435.1"/>
    </source>
</evidence>
<dbReference type="GO" id="GO:0034388">
    <property type="term" value="C:Pwp2p-containing subcomplex of 90S preribosome"/>
    <property type="evidence" value="ECO:0007669"/>
    <property type="project" value="TreeGrafter"/>
</dbReference>
<reference evidence="10" key="3">
    <citation type="submission" date="2018-07" db="EMBL/GenBank/DDBJ databases">
        <authorList>
            <person name="Mckenzie S.K."/>
            <person name="Kronauer D.J.C."/>
        </authorList>
    </citation>
    <scope>NUCLEOTIDE SEQUENCE</scope>
    <source>
        <strain evidence="10">Clonal line C1</strain>
    </source>
</reference>
<sequence length="525" mass="58741">MKEKKQKKMSEKEEKKIARRKGFKHRRNDGETKAKKYASAKPVLYNQKFSTPLRRKRRNKYDAAEEARLEKIVFGDPSDIINNLSDNESATEDKFVDGETIGDNKDESKSEKDVADEPDQKKAAWVDDDDGAYTVNAALDAQNRKLTVARPEKLYATYLENRYKLFVGTPKWAELDKKDNTDDLDNDILKHSCHLEAPKVKNLPKNVVDVKALKALNKSAHVEGPVTSVEFHPSSTVALVAGASGVFSLFQVDGHTNGKLHSMQFQKYPISKAVFMKEGSEVLFGSQFYPYCHTYNLMNDKTYKIPLPHGITNMKQYEVSPDGKLIALCGRRGEIYLLHSATKELVHTFKMNSKCRTLAFTPNSRTLITHGDGSEMYVWDLNTRTCVNRALDNGCLTCMSLAVSPSGQFVATGSREGVVNLYKTDTVMGNRAPEPLKIMTNLVTSITSLRFNPTSEILSAASVDKHNAFRMLHLPSFTVFSNFPTLQTNIGTPQTISFSPGSGYLSISNRTGSALLYRLGHYGNY</sequence>
<dbReference type="GO" id="GO:0032040">
    <property type="term" value="C:small-subunit processome"/>
    <property type="evidence" value="ECO:0007669"/>
    <property type="project" value="TreeGrafter"/>
</dbReference>
<dbReference type="PANTHER" id="PTHR18359:SF0">
    <property type="entry name" value="U3 SMALL NUCLEOLAR RNA-ASSOCIATED PROTEIN 18 HOMOLOG"/>
    <property type="match status" value="1"/>
</dbReference>
<evidence type="ECO:0000313" key="12">
    <source>
        <dbReference type="Proteomes" id="UP000053097"/>
    </source>
</evidence>
<protein>
    <submittedName>
        <fullName evidence="9">U3 small nucleolar RNA-associated protein 18-like protein</fullName>
    </submittedName>
</protein>
<dbReference type="EMBL" id="KK107462">
    <property type="protein sequence ID" value="EZA50314.1"/>
    <property type="molecule type" value="Genomic_DNA"/>
</dbReference>
<organism evidence="9 12">
    <name type="scientific">Ooceraea biroi</name>
    <name type="common">Clonal raider ant</name>
    <name type="synonym">Cerapachys biroi</name>
    <dbReference type="NCBI Taxonomy" id="2015173"/>
    <lineage>
        <taxon>Eukaryota</taxon>
        <taxon>Metazoa</taxon>
        <taxon>Ecdysozoa</taxon>
        <taxon>Arthropoda</taxon>
        <taxon>Hexapoda</taxon>
        <taxon>Insecta</taxon>
        <taxon>Pterygota</taxon>
        <taxon>Neoptera</taxon>
        <taxon>Endopterygota</taxon>
        <taxon>Hymenoptera</taxon>
        <taxon>Apocrita</taxon>
        <taxon>Aculeata</taxon>
        <taxon>Formicoidea</taxon>
        <taxon>Formicidae</taxon>
        <taxon>Dorylinae</taxon>
        <taxon>Ooceraea</taxon>
    </lineage>
</organism>
<dbReference type="GO" id="GO:0006364">
    <property type="term" value="P:rRNA processing"/>
    <property type="evidence" value="ECO:0007669"/>
    <property type="project" value="UniProtKB-KW"/>
</dbReference>
<dbReference type="Pfam" id="PF00400">
    <property type="entry name" value="WD40"/>
    <property type="match status" value="1"/>
</dbReference>
<evidence type="ECO:0000256" key="6">
    <source>
        <dbReference type="ARBA" id="ARBA00025767"/>
    </source>
</evidence>
<dbReference type="Gene3D" id="2.130.10.10">
    <property type="entry name" value="YVTN repeat-like/Quinoprotein amine dehydrogenase"/>
    <property type="match status" value="1"/>
</dbReference>
<dbReference type="AlphaFoldDB" id="A0A026W5K4"/>
<dbReference type="EMBL" id="QOIP01000013">
    <property type="protein sequence ID" value="RLU15435.1"/>
    <property type="molecule type" value="Genomic_DNA"/>
</dbReference>
<reference evidence="9 12" key="1">
    <citation type="journal article" date="2014" name="Curr. Biol.">
        <title>The genome of the clonal raider ant Cerapachys biroi.</title>
        <authorList>
            <person name="Oxley P.R."/>
            <person name="Ji L."/>
            <person name="Fetter-Pruneda I."/>
            <person name="McKenzie S.K."/>
            <person name="Li C."/>
            <person name="Hu H."/>
            <person name="Zhang G."/>
            <person name="Kronauer D.J."/>
        </authorList>
    </citation>
    <scope>NUCLEOTIDE SEQUENCE [LARGE SCALE GENOMIC DNA]</scope>
</reference>
<comment type="subcellular location">
    <subcellularLocation>
        <location evidence="1">Nucleus</location>
        <location evidence="1">Nucleolus</location>
    </subcellularLocation>
</comment>
<keyword evidence="4" id="KW-0677">Repeat</keyword>
<dbReference type="PROSITE" id="PS50082">
    <property type="entry name" value="WD_REPEATS_2"/>
    <property type="match status" value="1"/>
</dbReference>
<gene>
    <name evidence="10" type="ORF">DMN91_012191</name>
    <name evidence="11" type="ORF">DMN91_012429</name>
    <name evidence="9" type="ORF">X777_11142</name>
</gene>
<dbReference type="EMBL" id="QOIP01000013">
    <property type="protein sequence ID" value="RLU15197.1"/>
    <property type="molecule type" value="Genomic_DNA"/>
</dbReference>
<evidence type="ECO:0000256" key="5">
    <source>
        <dbReference type="ARBA" id="ARBA00023242"/>
    </source>
</evidence>
<dbReference type="Proteomes" id="UP000053097">
    <property type="component" value="Unassembled WGS sequence"/>
</dbReference>
<feature type="compositionally biased region" description="Basic and acidic residues" evidence="8">
    <location>
        <begin position="1"/>
        <end position="16"/>
    </location>
</feature>
<evidence type="ECO:0000256" key="7">
    <source>
        <dbReference type="PROSITE-ProRule" id="PRU00221"/>
    </source>
</evidence>
<dbReference type="InterPro" id="IPR045161">
    <property type="entry name" value="Utp18"/>
</dbReference>
<dbReference type="InterPro" id="IPR001680">
    <property type="entry name" value="WD40_rpt"/>
</dbReference>
<evidence type="ECO:0000256" key="4">
    <source>
        <dbReference type="ARBA" id="ARBA00022737"/>
    </source>
</evidence>
<dbReference type="Proteomes" id="UP000279307">
    <property type="component" value="Chromosome 13"/>
</dbReference>
<evidence type="ECO:0000256" key="1">
    <source>
        <dbReference type="ARBA" id="ARBA00004604"/>
    </source>
</evidence>
<feature type="region of interest" description="Disordered" evidence="8">
    <location>
        <begin position="84"/>
        <end position="121"/>
    </location>
</feature>
<evidence type="ECO:0000256" key="2">
    <source>
        <dbReference type="ARBA" id="ARBA00022552"/>
    </source>
</evidence>
<feature type="repeat" description="WD" evidence="7">
    <location>
        <begin position="357"/>
        <end position="389"/>
    </location>
</feature>
<dbReference type="OMA" id="DLNRATY"/>
<feature type="compositionally biased region" description="Basic residues" evidence="8">
    <location>
        <begin position="17"/>
        <end position="27"/>
    </location>
</feature>
<dbReference type="PANTHER" id="PTHR18359">
    <property type="entry name" value="WD-REPEAT PROTEIN-RELATED"/>
    <property type="match status" value="1"/>
</dbReference>
<keyword evidence="5" id="KW-0539">Nucleus</keyword>
<evidence type="ECO:0000313" key="13">
    <source>
        <dbReference type="Proteomes" id="UP000279307"/>
    </source>
</evidence>